<protein>
    <submittedName>
        <fullName evidence="1">p-aminobenzoate N-oxygenase AurF</fullName>
    </submittedName>
</protein>
<dbReference type="InterPro" id="IPR009078">
    <property type="entry name" value="Ferritin-like_SF"/>
</dbReference>
<proteinExistence type="predicted"/>
<gene>
    <name evidence="1" type="ORF">SAMN05428998_10560</name>
</gene>
<accession>A0A1Y6BHQ3</accession>
<dbReference type="EMBL" id="FWZX01000005">
    <property type="protein sequence ID" value="SMF12070.1"/>
    <property type="molecule type" value="Genomic_DNA"/>
</dbReference>
<dbReference type="InterPro" id="IPR012348">
    <property type="entry name" value="RNR-like"/>
</dbReference>
<dbReference type="AlphaFoldDB" id="A0A1Y6BHQ3"/>
<dbReference type="RefSeq" id="WP_159460148.1">
    <property type="nucleotide sequence ID" value="NZ_FWZX01000005.1"/>
</dbReference>
<evidence type="ECO:0000313" key="1">
    <source>
        <dbReference type="EMBL" id="SMF12070.1"/>
    </source>
</evidence>
<dbReference type="GO" id="GO:0016491">
    <property type="term" value="F:oxidoreductase activity"/>
    <property type="evidence" value="ECO:0007669"/>
    <property type="project" value="InterPro"/>
</dbReference>
<dbReference type="STRING" id="560819.SAMN05428998_10560"/>
<sequence length="305" mass="33477">MRGHARRRVTEAEAEGVLFPSSLQPLAGHPAVRARGESTLRELLVRTACNWQGGIASFEVEVVAGLCGRLASAGPGCPIPETARQVALTIATDEGYHAYAAREFIADVERFTGIVPVAPEDETLLLKGLVAARGAAPDTLTREVETMVLCFAEHFVTESLYGLTREADAGSAFQVAMREHLIDEGRHQGFFRLLLRQLWSELDEERRRALGRIVPLFLDAFLCDAAAVRQTNLELLEQSGFAAEEADRIIRETFEALARRSRLTKPQLPHAQNCLDLAAGSGMLEHGPTRDAFVERGWIEARPPA</sequence>
<evidence type="ECO:0000313" key="2">
    <source>
        <dbReference type="Proteomes" id="UP000192917"/>
    </source>
</evidence>
<dbReference type="Proteomes" id="UP000192917">
    <property type="component" value="Unassembled WGS sequence"/>
</dbReference>
<dbReference type="InterPro" id="IPR025859">
    <property type="entry name" value="AurF/CmlI"/>
</dbReference>
<dbReference type="Gene3D" id="1.10.620.20">
    <property type="entry name" value="Ribonucleotide Reductase, subunit A"/>
    <property type="match status" value="1"/>
</dbReference>
<name>A0A1Y6BHQ3_9PROT</name>
<dbReference type="Pfam" id="PF11583">
    <property type="entry name" value="AurF"/>
    <property type="match status" value="1"/>
</dbReference>
<keyword evidence="2" id="KW-1185">Reference proteome</keyword>
<reference evidence="1 2" key="1">
    <citation type="submission" date="2017-04" db="EMBL/GenBank/DDBJ databases">
        <authorList>
            <person name="Afonso C.L."/>
            <person name="Miller P.J."/>
            <person name="Scott M.A."/>
            <person name="Spackman E."/>
            <person name="Goraichik I."/>
            <person name="Dimitrov K.M."/>
            <person name="Suarez D.L."/>
            <person name="Swayne D.E."/>
        </authorList>
    </citation>
    <scope>NUCLEOTIDE SEQUENCE [LARGE SCALE GENOMIC DNA]</scope>
    <source>
        <strain evidence="1 2">USBA 355</strain>
    </source>
</reference>
<dbReference type="SUPFAM" id="SSF47240">
    <property type="entry name" value="Ferritin-like"/>
    <property type="match status" value="1"/>
</dbReference>
<organism evidence="1 2">
    <name type="scientific">Tistlia consotensis USBA 355</name>
    <dbReference type="NCBI Taxonomy" id="560819"/>
    <lineage>
        <taxon>Bacteria</taxon>
        <taxon>Pseudomonadati</taxon>
        <taxon>Pseudomonadota</taxon>
        <taxon>Alphaproteobacteria</taxon>
        <taxon>Rhodospirillales</taxon>
        <taxon>Rhodovibrionaceae</taxon>
        <taxon>Tistlia</taxon>
    </lineage>
</organism>